<dbReference type="PANTHER" id="PTHR33336:SF3">
    <property type="entry name" value="ABM DOMAIN-CONTAINING PROTEIN"/>
    <property type="match status" value="1"/>
</dbReference>
<sequence>MITINAIMKVDAAQRDNYLALIDPLKRASNQEAGALYYEHFENTDEPNTFAFIERYKDEQALEAHNQSEHFQQFFSEVKQYLVEEPEIKVLSSN</sequence>
<evidence type="ECO:0000256" key="3">
    <source>
        <dbReference type="ARBA" id="ARBA00032861"/>
    </source>
</evidence>
<reference evidence="4 5" key="1">
    <citation type="submission" date="2018-06" db="EMBL/GenBank/DDBJ databases">
        <authorList>
            <consortium name="Pathogen Informatics"/>
            <person name="Doyle S."/>
        </authorList>
    </citation>
    <scope>NUCLEOTIDE SEQUENCE [LARGE SCALE GENOMIC DNA]</scope>
    <source>
        <strain evidence="4 5">NCTC7688</strain>
    </source>
</reference>
<protein>
    <recommendedName>
        <fullName evidence="2">Signal transduction protein TRAP</fullName>
    </recommendedName>
    <alternativeName>
        <fullName evidence="3">Target of RNAIII-activating protein</fullName>
    </alternativeName>
</protein>
<dbReference type="SUPFAM" id="SSF54909">
    <property type="entry name" value="Dimeric alpha+beta barrel"/>
    <property type="match status" value="1"/>
</dbReference>
<keyword evidence="4" id="KW-0503">Monooxygenase</keyword>
<dbReference type="AlphaFoldDB" id="A0A380HK84"/>
<gene>
    <name evidence="4" type="primary">ycnE</name>
    <name evidence="4" type="ORF">NCTC7688_00548</name>
</gene>
<evidence type="ECO:0000256" key="1">
    <source>
        <dbReference type="ARBA" id="ARBA00009267"/>
    </source>
</evidence>
<dbReference type="InterPro" id="IPR011008">
    <property type="entry name" value="Dimeric_a/b-barrel"/>
</dbReference>
<accession>A0A380HK84</accession>
<dbReference type="PANTHER" id="PTHR33336">
    <property type="entry name" value="QUINOL MONOOXYGENASE YGIN-RELATED"/>
    <property type="match status" value="1"/>
</dbReference>
<dbReference type="GO" id="GO:0004497">
    <property type="term" value="F:monooxygenase activity"/>
    <property type="evidence" value="ECO:0007669"/>
    <property type="project" value="UniProtKB-KW"/>
</dbReference>
<evidence type="ECO:0000313" key="4">
    <source>
        <dbReference type="EMBL" id="SUM82052.1"/>
    </source>
</evidence>
<dbReference type="EMBL" id="UHED01000001">
    <property type="protein sequence ID" value="SUM82052.1"/>
    <property type="molecule type" value="Genomic_DNA"/>
</dbReference>
<dbReference type="Gene3D" id="3.30.70.100">
    <property type="match status" value="1"/>
</dbReference>
<name>A0A380HK84_STASA</name>
<dbReference type="InterPro" id="IPR050744">
    <property type="entry name" value="AI-2_Isomerase_LsrG"/>
</dbReference>
<evidence type="ECO:0000313" key="5">
    <source>
        <dbReference type="Proteomes" id="UP000254707"/>
    </source>
</evidence>
<organism evidence="4 5">
    <name type="scientific">Staphylococcus saprophyticus</name>
    <dbReference type="NCBI Taxonomy" id="29385"/>
    <lineage>
        <taxon>Bacteria</taxon>
        <taxon>Bacillati</taxon>
        <taxon>Bacillota</taxon>
        <taxon>Bacilli</taxon>
        <taxon>Bacillales</taxon>
        <taxon>Staphylococcaceae</taxon>
        <taxon>Staphylococcus</taxon>
    </lineage>
</organism>
<keyword evidence="4" id="KW-0560">Oxidoreductase</keyword>
<dbReference type="Pfam" id="PF03992">
    <property type="entry name" value="ABM"/>
    <property type="match status" value="1"/>
</dbReference>
<evidence type="ECO:0000256" key="2">
    <source>
        <dbReference type="ARBA" id="ARBA00018486"/>
    </source>
</evidence>
<proteinExistence type="inferred from homology"/>
<dbReference type="InterPro" id="IPR007138">
    <property type="entry name" value="ABM_dom"/>
</dbReference>
<comment type="similarity">
    <text evidence="1">Belongs to the TRAP family.</text>
</comment>
<dbReference type="PROSITE" id="PS51725">
    <property type="entry name" value="ABM"/>
    <property type="match status" value="1"/>
</dbReference>
<dbReference type="Proteomes" id="UP000254707">
    <property type="component" value="Unassembled WGS sequence"/>
</dbReference>
<dbReference type="RefSeq" id="WP_002482362.1">
    <property type="nucleotide sequence ID" value="NZ_CAXOKG010000002.1"/>
</dbReference>